<dbReference type="Proteomes" id="UP000255277">
    <property type="component" value="Unassembled WGS sequence"/>
</dbReference>
<evidence type="ECO:0000313" key="2">
    <source>
        <dbReference type="Proteomes" id="UP000255277"/>
    </source>
</evidence>
<evidence type="ECO:0000313" key="1">
    <source>
        <dbReference type="EMBL" id="SUM32206.1"/>
    </source>
</evidence>
<accession>A0A380FFS7</accession>
<dbReference type="EMBL" id="UHDK01000001">
    <property type="protein sequence ID" value="SUM32206.1"/>
    <property type="molecule type" value="Genomic_DNA"/>
</dbReference>
<gene>
    <name evidence="1" type="ORF">NCTC12195_01647</name>
</gene>
<dbReference type="AlphaFoldDB" id="A0A380FFS7"/>
<reference evidence="1 2" key="1">
    <citation type="submission" date="2018-06" db="EMBL/GenBank/DDBJ databases">
        <authorList>
            <consortium name="Pathogen Informatics"/>
            <person name="Doyle S."/>
        </authorList>
    </citation>
    <scope>NUCLEOTIDE SEQUENCE [LARGE SCALE GENOMIC DNA]</scope>
    <source>
        <strain evidence="1 2">NCTC12195</strain>
    </source>
</reference>
<proteinExistence type="predicted"/>
<sequence length="31" mass="3527">MTKVDIAVTIAPENKITEETLQQLKLYSDSF</sequence>
<protein>
    <submittedName>
        <fullName evidence="1">Uncharacterized protein</fullName>
    </submittedName>
</protein>
<name>A0A380FFS7_STAGA</name>
<organism evidence="1 2">
    <name type="scientific">Staphylococcus gallinarum</name>
    <dbReference type="NCBI Taxonomy" id="1293"/>
    <lineage>
        <taxon>Bacteria</taxon>
        <taxon>Bacillati</taxon>
        <taxon>Bacillota</taxon>
        <taxon>Bacilli</taxon>
        <taxon>Bacillales</taxon>
        <taxon>Staphylococcaceae</taxon>
        <taxon>Staphylococcus</taxon>
    </lineage>
</organism>